<evidence type="ECO:0000313" key="2">
    <source>
        <dbReference type="EMBL" id="ORC31149.1"/>
    </source>
</evidence>
<comment type="caution">
    <text evidence="2">The sequence shown here is derived from an EMBL/GenBank/DDBJ whole genome shotgun (WGS) entry which is preliminary data.</text>
</comment>
<sequence length="171" mass="19364">MSYENRDYEGEYKISRLVASIQPVTAIIFLLVAELLLSGLIRVALTPLLTAANYSIFRSVVYLLSAGLIVLAFLWKKTIRKPEPGIMLSFLKWLIYQNHHRARRSSAVALLIPPSAMCEMCAVLGFVLFILSGGSRLDVYFLVLLSLMSMYYLFPTEAERDTLIRLDKEVP</sequence>
<feature type="transmembrane region" description="Helical" evidence="1">
    <location>
        <begin position="107"/>
        <end position="131"/>
    </location>
</feature>
<proteinExistence type="predicted"/>
<keyword evidence="1" id="KW-1133">Transmembrane helix</keyword>
<evidence type="ECO:0000313" key="3">
    <source>
        <dbReference type="Proteomes" id="UP000192343"/>
    </source>
</evidence>
<name>A0A1Y1RUQ2_9SPIO</name>
<keyword evidence="1" id="KW-0472">Membrane</keyword>
<accession>A0A1Y1RUQ2</accession>
<dbReference type="STRING" id="1963862.B4O97_17195"/>
<feature type="transmembrane region" description="Helical" evidence="1">
    <location>
        <begin position="21"/>
        <end position="44"/>
    </location>
</feature>
<gene>
    <name evidence="2" type="ORF">B4O97_17195</name>
</gene>
<feature type="transmembrane region" description="Helical" evidence="1">
    <location>
        <begin position="56"/>
        <end position="75"/>
    </location>
</feature>
<keyword evidence="3" id="KW-1185">Reference proteome</keyword>
<dbReference type="RefSeq" id="WP_083052748.1">
    <property type="nucleotide sequence ID" value="NZ_MWQY01000026.1"/>
</dbReference>
<feature type="transmembrane region" description="Helical" evidence="1">
    <location>
        <begin position="137"/>
        <end position="154"/>
    </location>
</feature>
<organism evidence="2 3">
    <name type="scientific">Marispirochaeta aestuarii</name>
    <dbReference type="NCBI Taxonomy" id="1963862"/>
    <lineage>
        <taxon>Bacteria</taxon>
        <taxon>Pseudomonadati</taxon>
        <taxon>Spirochaetota</taxon>
        <taxon>Spirochaetia</taxon>
        <taxon>Spirochaetales</taxon>
        <taxon>Spirochaetaceae</taxon>
        <taxon>Marispirochaeta</taxon>
    </lineage>
</organism>
<evidence type="ECO:0000256" key="1">
    <source>
        <dbReference type="SAM" id="Phobius"/>
    </source>
</evidence>
<keyword evidence="1" id="KW-0812">Transmembrane</keyword>
<dbReference type="Proteomes" id="UP000192343">
    <property type="component" value="Unassembled WGS sequence"/>
</dbReference>
<dbReference type="AlphaFoldDB" id="A0A1Y1RUQ2"/>
<dbReference type="EMBL" id="MWQY01000026">
    <property type="protein sequence ID" value="ORC31149.1"/>
    <property type="molecule type" value="Genomic_DNA"/>
</dbReference>
<reference evidence="2 3" key="1">
    <citation type="submission" date="2017-03" db="EMBL/GenBank/DDBJ databases">
        <title>Draft Genome sequence of Marispirochaeta sp. strain JC444.</title>
        <authorList>
            <person name="Shivani Y."/>
            <person name="Subhash Y."/>
            <person name="Sasikala C."/>
            <person name="Ramana C."/>
        </authorList>
    </citation>
    <scope>NUCLEOTIDE SEQUENCE [LARGE SCALE GENOMIC DNA]</scope>
    <source>
        <strain evidence="2 3">JC444</strain>
    </source>
</reference>
<protein>
    <submittedName>
        <fullName evidence="2">Uncharacterized protein</fullName>
    </submittedName>
</protein>